<dbReference type="PANTHER" id="PTHR43358:SF4">
    <property type="entry name" value="ALPHA_BETA HYDROLASE FOLD-1 DOMAIN-CONTAINING PROTEIN"/>
    <property type="match status" value="1"/>
</dbReference>
<dbReference type="SUPFAM" id="SSF53474">
    <property type="entry name" value="alpha/beta-Hydrolases"/>
    <property type="match status" value="1"/>
</dbReference>
<dbReference type="AlphaFoldDB" id="A0A9N7AVA9"/>
<dbReference type="Gene3D" id="3.40.50.1820">
    <property type="entry name" value="alpha/beta hydrolase"/>
    <property type="match status" value="1"/>
</dbReference>
<dbReference type="RefSeq" id="WP_019269712.1">
    <property type="nucleotide sequence ID" value="NZ_CP006959.1"/>
</dbReference>
<dbReference type="Pfam" id="PF00561">
    <property type="entry name" value="Abhydrolase_1"/>
    <property type="match status" value="1"/>
</dbReference>
<dbReference type="EMBL" id="CP006959">
    <property type="protein sequence ID" value="AJK51852.1"/>
    <property type="molecule type" value="Genomic_DNA"/>
</dbReference>
<sequence>MTHKQKRALIKKTGNKIFRSINISFLKFHKLLETSVDFKRSHSKKHIYMNPEINKRNKVMRLFFKHKELEFKINDNLIPVKFKTSDNITISALKYITDHNSKKWIIVSHWFSGDKYWSLYWSKEFIELGYNVLVYDFRNHGDSEETQFATMGLLESKDLIAAINYLNKTEDVQIIGLVGLSMGAFVINYLTLTKQKFLEENKVKFIISDSSYATISSLISKLQKLTIKRFFLKRYDIYLIKRILKKQKELTLSDWNEMNLFNKFEKQNISPAKIPILFIHSIEDKITSHNDSIRMFINRKKFNLNDEILIYETSKHCLSLKEHYYQTIYRILEFENKIIKDNNKTNRALEKMGITDKIILNNFNEKKEISTFFIKIKE</sequence>
<keyword evidence="2" id="KW-0378">Hydrolase</keyword>
<dbReference type="Proteomes" id="UP000031910">
    <property type="component" value="Chromosome"/>
</dbReference>
<keyword evidence="3" id="KW-1185">Reference proteome</keyword>
<dbReference type="GO" id="GO:0016787">
    <property type="term" value="F:hydrolase activity"/>
    <property type="evidence" value="ECO:0007669"/>
    <property type="project" value="UniProtKB-KW"/>
</dbReference>
<evidence type="ECO:0000259" key="1">
    <source>
        <dbReference type="Pfam" id="PF00561"/>
    </source>
</evidence>
<evidence type="ECO:0000313" key="3">
    <source>
        <dbReference type="Proteomes" id="UP000031910"/>
    </source>
</evidence>
<gene>
    <name evidence="2" type="ORF">MCCG_0934</name>
</gene>
<dbReference type="KEGG" id="mcai:MCCG_0934"/>
<reference evidence="2 3" key="1">
    <citation type="submission" date="2013-12" db="EMBL/GenBank/DDBJ databases">
        <authorList>
            <person name="Wang R."/>
            <person name="Li Y."/>
            <person name="Zheng H."/>
            <person name="Xin J."/>
        </authorList>
    </citation>
    <scope>NUCLEOTIDE SEQUENCE [LARGE SCALE GENOMIC DNA]</scope>
    <source>
        <strain evidence="2 3">87001</strain>
    </source>
</reference>
<dbReference type="PANTHER" id="PTHR43358">
    <property type="entry name" value="ALPHA/BETA-HYDROLASE"/>
    <property type="match status" value="1"/>
</dbReference>
<protein>
    <submittedName>
        <fullName evidence="2">Alpha/beta hydrolase</fullName>
    </submittedName>
</protein>
<proteinExistence type="predicted"/>
<dbReference type="InterPro" id="IPR000073">
    <property type="entry name" value="AB_hydrolase_1"/>
</dbReference>
<dbReference type="InterPro" id="IPR052920">
    <property type="entry name" value="DNA-binding_regulatory"/>
</dbReference>
<organism evidence="2 3">
    <name type="scientific">Mycoplasma capricolum subsp. capripneumoniae 87001</name>
    <dbReference type="NCBI Taxonomy" id="1124992"/>
    <lineage>
        <taxon>Bacteria</taxon>
        <taxon>Bacillati</taxon>
        <taxon>Mycoplasmatota</taxon>
        <taxon>Mollicutes</taxon>
        <taxon>Mycoplasmataceae</taxon>
        <taxon>Mycoplasma</taxon>
    </lineage>
</organism>
<evidence type="ECO:0000313" key="2">
    <source>
        <dbReference type="EMBL" id="AJK51852.1"/>
    </source>
</evidence>
<feature type="domain" description="AB hydrolase-1" evidence="1">
    <location>
        <begin position="117"/>
        <end position="211"/>
    </location>
</feature>
<dbReference type="InterPro" id="IPR029058">
    <property type="entry name" value="AB_hydrolase_fold"/>
</dbReference>
<name>A0A9N7AVA9_MYCCC</name>
<accession>A0A9N7AVA9</accession>